<reference evidence="1" key="2">
    <citation type="submission" date="2023-05" db="EMBL/GenBank/DDBJ databases">
        <authorList>
            <consortium name="Lawrence Berkeley National Laboratory"/>
            <person name="Steindorff A."/>
            <person name="Hensen N."/>
            <person name="Bonometti L."/>
            <person name="Westerberg I."/>
            <person name="Brannstrom I.O."/>
            <person name="Guillou S."/>
            <person name="Cros-Aarteil S."/>
            <person name="Calhoun S."/>
            <person name="Haridas S."/>
            <person name="Kuo A."/>
            <person name="Mondo S."/>
            <person name="Pangilinan J."/>
            <person name="Riley R."/>
            <person name="Labutti K."/>
            <person name="Andreopoulos B."/>
            <person name="Lipzen A."/>
            <person name="Chen C."/>
            <person name="Yanf M."/>
            <person name="Daum C."/>
            <person name="Ng V."/>
            <person name="Clum A."/>
            <person name="Ohm R."/>
            <person name="Martin F."/>
            <person name="Silar P."/>
            <person name="Natvig D."/>
            <person name="Lalanne C."/>
            <person name="Gautier V."/>
            <person name="Ament-Velasquez S.L."/>
            <person name="Kruys A."/>
            <person name="Hutchinson M.I."/>
            <person name="Powell A.J."/>
            <person name="Barry K."/>
            <person name="Miller A.N."/>
            <person name="Grigoriev I.V."/>
            <person name="Debuchy R."/>
            <person name="Gladieux P."/>
            <person name="Thoren M.H."/>
            <person name="Johannesson H."/>
        </authorList>
    </citation>
    <scope>NUCLEOTIDE SEQUENCE</scope>
    <source>
        <strain evidence="1">CBS 532.94</strain>
    </source>
</reference>
<name>A0AAN7C0G8_9PEZI</name>
<reference evidence="1" key="1">
    <citation type="journal article" date="2023" name="Mol. Phylogenet. Evol.">
        <title>Genome-scale phylogeny and comparative genomics of the fungal order Sordariales.</title>
        <authorList>
            <person name="Hensen N."/>
            <person name="Bonometti L."/>
            <person name="Westerberg I."/>
            <person name="Brannstrom I.O."/>
            <person name="Guillou S."/>
            <person name="Cros-Aarteil S."/>
            <person name="Calhoun S."/>
            <person name="Haridas S."/>
            <person name="Kuo A."/>
            <person name="Mondo S."/>
            <person name="Pangilinan J."/>
            <person name="Riley R."/>
            <person name="LaButti K."/>
            <person name="Andreopoulos B."/>
            <person name="Lipzen A."/>
            <person name="Chen C."/>
            <person name="Yan M."/>
            <person name="Daum C."/>
            <person name="Ng V."/>
            <person name="Clum A."/>
            <person name="Steindorff A."/>
            <person name="Ohm R.A."/>
            <person name="Martin F."/>
            <person name="Silar P."/>
            <person name="Natvig D.O."/>
            <person name="Lalanne C."/>
            <person name="Gautier V."/>
            <person name="Ament-Velasquez S.L."/>
            <person name="Kruys A."/>
            <person name="Hutchinson M.I."/>
            <person name="Powell A.J."/>
            <person name="Barry K."/>
            <person name="Miller A.N."/>
            <person name="Grigoriev I.V."/>
            <person name="Debuchy R."/>
            <person name="Gladieux P."/>
            <person name="Hiltunen Thoren M."/>
            <person name="Johannesson H."/>
        </authorList>
    </citation>
    <scope>NUCLEOTIDE SEQUENCE</scope>
    <source>
        <strain evidence="1">CBS 532.94</strain>
    </source>
</reference>
<evidence type="ECO:0000313" key="1">
    <source>
        <dbReference type="EMBL" id="KAK4233053.1"/>
    </source>
</evidence>
<keyword evidence="2" id="KW-1185">Reference proteome</keyword>
<organism evidence="1 2">
    <name type="scientific">Achaetomium macrosporum</name>
    <dbReference type="NCBI Taxonomy" id="79813"/>
    <lineage>
        <taxon>Eukaryota</taxon>
        <taxon>Fungi</taxon>
        <taxon>Dikarya</taxon>
        <taxon>Ascomycota</taxon>
        <taxon>Pezizomycotina</taxon>
        <taxon>Sordariomycetes</taxon>
        <taxon>Sordariomycetidae</taxon>
        <taxon>Sordariales</taxon>
        <taxon>Chaetomiaceae</taxon>
        <taxon>Achaetomium</taxon>
    </lineage>
</organism>
<protein>
    <submittedName>
        <fullName evidence="1">Uncharacterized protein</fullName>
    </submittedName>
</protein>
<dbReference type="Proteomes" id="UP001303760">
    <property type="component" value="Unassembled WGS sequence"/>
</dbReference>
<feature type="non-terminal residue" evidence="1">
    <location>
        <position position="54"/>
    </location>
</feature>
<gene>
    <name evidence="1" type="ORF">C8A03DRAFT_39264</name>
</gene>
<evidence type="ECO:0000313" key="2">
    <source>
        <dbReference type="Proteomes" id="UP001303760"/>
    </source>
</evidence>
<dbReference type="EMBL" id="MU860688">
    <property type="protein sequence ID" value="KAK4233053.1"/>
    <property type="molecule type" value="Genomic_DNA"/>
</dbReference>
<comment type="caution">
    <text evidence="1">The sequence shown here is derived from an EMBL/GenBank/DDBJ whole genome shotgun (WGS) entry which is preliminary data.</text>
</comment>
<sequence length="54" mass="6006">MARTPFELYAVSPNLPSLYKGSGVPLELLQLFVEPACKDPAVESQDDWVAWVVK</sequence>
<accession>A0AAN7C0G8</accession>
<proteinExistence type="predicted"/>
<dbReference type="AlphaFoldDB" id="A0AAN7C0G8"/>